<dbReference type="Proteomes" id="UP001438112">
    <property type="component" value="Unassembled WGS sequence"/>
</dbReference>
<evidence type="ECO:0000313" key="2">
    <source>
        <dbReference type="Proteomes" id="UP001438112"/>
    </source>
</evidence>
<protein>
    <recommendedName>
        <fullName evidence="3">HTH tetR-type domain-containing protein</fullName>
    </recommendedName>
</protein>
<dbReference type="SUPFAM" id="SSF46689">
    <property type="entry name" value="Homeodomain-like"/>
    <property type="match status" value="1"/>
</dbReference>
<gene>
    <name evidence="1" type="ORF">AP20H10_05880</name>
</gene>
<dbReference type="Gene3D" id="1.10.357.10">
    <property type="entry name" value="Tetracycline Repressor, domain 2"/>
    <property type="match status" value="1"/>
</dbReference>
<comment type="caution">
    <text evidence="1">The sequence shown here is derived from an EMBL/GenBank/DDBJ whole genome shotgun (WGS) entry which is preliminary data.</text>
</comment>
<keyword evidence="2" id="KW-1185">Reference proteome</keyword>
<name>A0ABP9ZHF3_9LACO</name>
<sequence length="195" mass="23041">MPTKTFLNLNEEKQNQIFDSLIKEFSQYRLMEAQVARIINDCSIARGSFYKYFEDINDSYHYALKRVLKEVHFDVFQQIRSEKKNSLQAFYGATKSFIDCLKGTQYESFYQKYVVYNQFELKHKEYDYREIPEEYLVLLVDGKPVSDKEQIIITYKWATSAAHETIRNVLSGGNQEQLFSDFASLLELLNKGLKK</sequence>
<dbReference type="RefSeq" id="WP_353317644.1">
    <property type="nucleotide sequence ID" value="NZ_BAABVV010000028.1"/>
</dbReference>
<accession>A0ABP9ZHF3</accession>
<organism evidence="1 2">
    <name type="scientific">Apilactobacillus apinorum</name>
    <dbReference type="NCBI Taxonomy" id="1218495"/>
    <lineage>
        <taxon>Bacteria</taxon>
        <taxon>Bacillati</taxon>
        <taxon>Bacillota</taxon>
        <taxon>Bacilli</taxon>
        <taxon>Lactobacillales</taxon>
        <taxon>Lactobacillaceae</taxon>
        <taxon>Apilactobacillus</taxon>
    </lineage>
</organism>
<reference evidence="1 2" key="1">
    <citation type="submission" date="2024-03" db="EMBL/GenBank/DDBJ databases">
        <title>Inconsistent identification of Apilactobacillus kunkeei-related strains obtained by well-developed overall genome related indices.</title>
        <authorList>
            <person name="Maeno S."/>
            <person name="Endo A."/>
        </authorList>
    </citation>
    <scope>NUCLEOTIDE SEQUENCE [LARGE SCALE GENOMIC DNA]</scope>
    <source>
        <strain evidence="1 2">20H-10</strain>
    </source>
</reference>
<dbReference type="EMBL" id="BAABVV010000028">
    <property type="protein sequence ID" value="GAA6114225.1"/>
    <property type="molecule type" value="Genomic_DNA"/>
</dbReference>
<proteinExistence type="predicted"/>
<evidence type="ECO:0008006" key="3">
    <source>
        <dbReference type="Google" id="ProtNLM"/>
    </source>
</evidence>
<dbReference type="InterPro" id="IPR009057">
    <property type="entry name" value="Homeodomain-like_sf"/>
</dbReference>
<evidence type="ECO:0000313" key="1">
    <source>
        <dbReference type="EMBL" id="GAA6114225.1"/>
    </source>
</evidence>